<accession>A0ABD5QL49</accession>
<reference evidence="2 3" key="1">
    <citation type="journal article" date="2019" name="Int. J. Syst. Evol. Microbiol.">
        <title>The Global Catalogue of Microorganisms (GCM) 10K type strain sequencing project: providing services to taxonomists for standard genome sequencing and annotation.</title>
        <authorList>
            <consortium name="The Broad Institute Genomics Platform"/>
            <consortium name="The Broad Institute Genome Sequencing Center for Infectious Disease"/>
            <person name="Wu L."/>
            <person name="Ma J."/>
        </authorList>
    </citation>
    <scope>NUCLEOTIDE SEQUENCE [LARGE SCALE GENOMIC DNA]</scope>
    <source>
        <strain evidence="2 3">CGMCC 1.15824</strain>
    </source>
</reference>
<dbReference type="EMBL" id="JBHSJG010000075">
    <property type="protein sequence ID" value="MFC4990492.1"/>
    <property type="molecule type" value="Genomic_DNA"/>
</dbReference>
<evidence type="ECO:0000256" key="1">
    <source>
        <dbReference type="SAM" id="Coils"/>
    </source>
</evidence>
<gene>
    <name evidence="2" type="ORF">ACFPFO_22625</name>
</gene>
<evidence type="ECO:0000313" key="2">
    <source>
        <dbReference type="EMBL" id="MFC4990492.1"/>
    </source>
</evidence>
<evidence type="ECO:0000313" key="3">
    <source>
        <dbReference type="Proteomes" id="UP001595925"/>
    </source>
</evidence>
<dbReference type="Proteomes" id="UP001595925">
    <property type="component" value="Unassembled WGS sequence"/>
</dbReference>
<keyword evidence="3" id="KW-1185">Reference proteome</keyword>
<feature type="coiled-coil region" evidence="1">
    <location>
        <begin position="38"/>
        <end position="65"/>
    </location>
</feature>
<sequence length="74" mass="8770">MGEQPTDGMSEPRAILTDREREIIKGIDVSDDYRYQTISRIRRRFDRLEEDLEVLDENHDSLGEELRDVICEDD</sequence>
<dbReference type="AlphaFoldDB" id="A0ABD5QL49"/>
<protein>
    <submittedName>
        <fullName evidence="2">Uncharacterized protein</fullName>
    </submittedName>
</protein>
<organism evidence="2 3">
    <name type="scientific">Saliphagus infecundisoli</name>
    <dbReference type="NCBI Taxonomy" id="1849069"/>
    <lineage>
        <taxon>Archaea</taxon>
        <taxon>Methanobacteriati</taxon>
        <taxon>Methanobacteriota</taxon>
        <taxon>Stenosarchaea group</taxon>
        <taxon>Halobacteria</taxon>
        <taxon>Halobacteriales</taxon>
        <taxon>Natrialbaceae</taxon>
        <taxon>Saliphagus</taxon>
    </lineage>
</organism>
<name>A0ABD5QL49_9EURY</name>
<keyword evidence="1" id="KW-0175">Coiled coil</keyword>
<proteinExistence type="predicted"/>
<comment type="caution">
    <text evidence="2">The sequence shown here is derived from an EMBL/GenBank/DDBJ whole genome shotgun (WGS) entry which is preliminary data.</text>
</comment>
<dbReference type="RefSeq" id="WP_224829971.1">
    <property type="nucleotide sequence ID" value="NZ_JAIVEF010000033.1"/>
</dbReference>